<reference evidence="2 3" key="1">
    <citation type="submission" date="2014-03" db="EMBL/GenBank/DDBJ databases">
        <title>Genomics of Bifidobacteria.</title>
        <authorList>
            <person name="Ventura M."/>
            <person name="Milani C."/>
            <person name="Lugli G.A."/>
        </authorList>
    </citation>
    <scope>NUCLEOTIDE SEQUENCE [LARGE SCALE GENOMIC DNA]</scope>
    <source>
        <strain evidence="2 3">DSM 23968</strain>
    </source>
</reference>
<evidence type="ECO:0000259" key="1">
    <source>
        <dbReference type="Pfam" id="PF03703"/>
    </source>
</evidence>
<dbReference type="Pfam" id="PF03703">
    <property type="entry name" value="bPH_2"/>
    <property type="match status" value="1"/>
</dbReference>
<evidence type="ECO:0000313" key="2">
    <source>
        <dbReference type="EMBL" id="KFI94925.1"/>
    </source>
</evidence>
<dbReference type="STRING" id="762211.BSTEL_1589"/>
<comment type="caution">
    <text evidence="2">The sequence shown here is derived from an EMBL/GenBank/DDBJ whole genome shotgun (WGS) entry which is preliminary data.</text>
</comment>
<dbReference type="EMBL" id="JGZP01000019">
    <property type="protein sequence ID" value="KFI94925.1"/>
    <property type="molecule type" value="Genomic_DNA"/>
</dbReference>
<feature type="domain" description="YdbS-like PH" evidence="1">
    <location>
        <begin position="37"/>
        <end position="111"/>
    </location>
</feature>
<dbReference type="eggNOG" id="COG3428">
    <property type="taxonomic scope" value="Bacteria"/>
</dbReference>
<accession>A0A087DHC5</accession>
<evidence type="ECO:0000313" key="3">
    <source>
        <dbReference type="Proteomes" id="UP000029004"/>
    </source>
</evidence>
<organism evidence="2 3">
    <name type="scientific">Bifidobacterium stellenboschense</name>
    <dbReference type="NCBI Taxonomy" id="762211"/>
    <lineage>
        <taxon>Bacteria</taxon>
        <taxon>Bacillati</taxon>
        <taxon>Actinomycetota</taxon>
        <taxon>Actinomycetes</taxon>
        <taxon>Bifidobacteriales</taxon>
        <taxon>Bifidobacteriaceae</taxon>
        <taxon>Bifidobacterium</taxon>
    </lineage>
</organism>
<protein>
    <submittedName>
        <fullName evidence="2">Membrane protein</fullName>
    </submittedName>
</protein>
<sequence length="161" mass="17969">MMASAMAMKGADMSRMADGDILWSQRKRNWCRTPFTFTTYTLTADELAVKTGVLRETYDVTKLFRVVDMTITRSLLQRLFGLSTITLETRDQSSGGQTVLKNVIHGFEVRRVIQHAVDDARNVNRVSAREYMDSGDDGYAGGYGDDGYDGYDGYDAGYGEA</sequence>
<name>A0A087DHC5_9BIFI</name>
<dbReference type="Proteomes" id="UP000029004">
    <property type="component" value="Unassembled WGS sequence"/>
</dbReference>
<dbReference type="AlphaFoldDB" id="A0A087DHC5"/>
<keyword evidence="3" id="KW-1185">Reference proteome</keyword>
<proteinExistence type="predicted"/>
<dbReference type="InterPro" id="IPR005182">
    <property type="entry name" value="YdbS-like_PH"/>
</dbReference>
<gene>
    <name evidence="2" type="ORF">BSTEL_1589</name>
</gene>